<dbReference type="Pfam" id="PF03264">
    <property type="entry name" value="Cytochrom_NNT"/>
    <property type="match status" value="1"/>
</dbReference>
<feature type="binding site" description="axial binding residue" evidence="14">
    <location>
        <position position="149"/>
    </location>
    <ligand>
        <name>heme</name>
        <dbReference type="ChEBI" id="CHEBI:30413"/>
        <label>3</label>
    </ligand>
    <ligandPart>
        <name>Fe</name>
        <dbReference type="ChEBI" id="CHEBI:18248"/>
    </ligandPart>
</feature>
<evidence type="ECO:0000256" key="5">
    <source>
        <dbReference type="ARBA" id="ARBA00022617"/>
    </source>
</evidence>
<sequence>MKKITMKQLKQPKVWGSLCILIIVFCGIGYAAMKTVSARPAFCASCHNMQTYYDTYTKGHLLAKKHAEAGVTCHDCHEPSLGQQMDEGLKFITGNYKEPLPEYEYSNEQCLKCHNFDDVKAKTAKYGKANPHDSTHAKGNQPPQCYECHSVHHLQSAKKCNTCHTVDWVLDDSWEK</sequence>
<dbReference type="SUPFAM" id="SSF48695">
    <property type="entry name" value="Multiheme cytochromes"/>
    <property type="match status" value="1"/>
</dbReference>
<keyword evidence="5 12" id="KW-0349">Heme</keyword>
<dbReference type="GO" id="GO:0019333">
    <property type="term" value="P:denitrification pathway"/>
    <property type="evidence" value="ECO:0007669"/>
    <property type="project" value="InterPro"/>
</dbReference>
<evidence type="ECO:0000256" key="6">
    <source>
        <dbReference type="ARBA" id="ARBA00022692"/>
    </source>
</evidence>
<dbReference type="InterPro" id="IPR024717">
    <property type="entry name" value="NapC/NirT/NrfH"/>
</dbReference>
<proteinExistence type="inferred from homology"/>
<evidence type="ECO:0000256" key="13">
    <source>
        <dbReference type="PIRSR" id="PIRSR000013-1"/>
    </source>
</evidence>
<comment type="subcellular location">
    <subcellularLocation>
        <location evidence="1">Cell membrane</location>
        <topology evidence="1">Single-pass membrane protein</topology>
    </subcellularLocation>
</comment>
<dbReference type="GO" id="GO:0005886">
    <property type="term" value="C:plasma membrane"/>
    <property type="evidence" value="ECO:0007669"/>
    <property type="project" value="UniProtKB-SubCell"/>
</dbReference>
<dbReference type="RefSeq" id="WP_183861122.1">
    <property type="nucleotide sequence ID" value="NZ_JACHFH010000015.1"/>
</dbReference>
<keyword evidence="6" id="KW-0812">Transmembrane</keyword>
<feature type="binding site" description="axial binding residue" evidence="14">
    <location>
        <position position="77"/>
    </location>
    <ligand>
        <name>heme</name>
        <dbReference type="ChEBI" id="CHEBI:30413"/>
        <label>2</label>
    </ligand>
    <ligandPart>
        <name>Fe</name>
        <dbReference type="ChEBI" id="CHEBI:18248"/>
    </ligandPart>
</feature>
<dbReference type="InterPro" id="IPR036280">
    <property type="entry name" value="Multihaem_cyt_sf"/>
</dbReference>
<dbReference type="Pfam" id="PF14537">
    <property type="entry name" value="Cytochrom_c3_2"/>
    <property type="match status" value="1"/>
</dbReference>
<evidence type="ECO:0000313" key="17">
    <source>
        <dbReference type="EMBL" id="MBB5336303.1"/>
    </source>
</evidence>
<reference evidence="17 18" key="1">
    <citation type="submission" date="2020-08" db="EMBL/GenBank/DDBJ databases">
        <title>Genomic Encyclopedia of Type Strains, Phase IV (KMG-IV): sequencing the most valuable type-strain genomes for metagenomic binning, comparative biology and taxonomic classification.</title>
        <authorList>
            <person name="Goeker M."/>
        </authorList>
    </citation>
    <scope>NUCLEOTIDE SEQUENCE [LARGE SCALE GENOMIC DNA]</scope>
    <source>
        <strain evidence="17 18">DSM 24661</strain>
    </source>
</reference>
<feature type="binding site" description="covalent" evidence="13">
    <location>
        <position position="43"/>
    </location>
    <ligand>
        <name>heme</name>
        <dbReference type="ChEBI" id="CHEBI:30413"/>
        <label>1</label>
    </ligand>
</feature>
<feature type="binding site" evidence="13">
    <location>
        <position position="90"/>
    </location>
    <ligand>
        <name>a menaquinol</name>
        <dbReference type="ChEBI" id="CHEBI:18151"/>
    </ligand>
</feature>
<evidence type="ECO:0000256" key="11">
    <source>
        <dbReference type="ARBA" id="ARBA00023136"/>
    </source>
</evidence>
<evidence type="ECO:0000256" key="1">
    <source>
        <dbReference type="ARBA" id="ARBA00004162"/>
    </source>
</evidence>
<evidence type="ECO:0000256" key="7">
    <source>
        <dbReference type="ARBA" id="ARBA00022723"/>
    </source>
</evidence>
<dbReference type="GO" id="GO:0046872">
    <property type="term" value="F:metal ion binding"/>
    <property type="evidence" value="ECO:0007669"/>
    <property type="project" value="UniProtKB-KW"/>
</dbReference>
<keyword evidence="10 12" id="KW-0408">Iron</keyword>
<comment type="caution">
    <text evidence="17">The sequence shown here is derived from an EMBL/GenBank/DDBJ whole genome shotgun (WGS) entry which is preliminary data.</text>
</comment>
<feature type="binding site" description="covalent" evidence="13">
    <location>
        <position position="76"/>
    </location>
    <ligand>
        <name>heme</name>
        <dbReference type="ChEBI" id="CHEBI:30413"/>
        <label>2</label>
    </ligand>
</feature>
<keyword evidence="3 12" id="KW-0813">Transport</keyword>
<evidence type="ECO:0000259" key="15">
    <source>
        <dbReference type="Pfam" id="PF03264"/>
    </source>
</evidence>
<comment type="cofactor">
    <cofactor evidence="13">
        <name>heme</name>
        <dbReference type="ChEBI" id="CHEBI:30413"/>
    </cofactor>
    <text evidence="13">Binds 4 heme groups per subunit.</text>
</comment>
<comment type="similarity">
    <text evidence="2">Belongs to the NapC/NirT/NrfH family.</text>
</comment>
<keyword evidence="4" id="KW-1003">Cell membrane</keyword>
<dbReference type="Proteomes" id="UP000559117">
    <property type="component" value="Unassembled WGS sequence"/>
</dbReference>
<feature type="binding site" description="covalent" evidence="13">
    <location>
        <position position="145"/>
    </location>
    <ligand>
        <name>heme</name>
        <dbReference type="ChEBI" id="CHEBI:30413"/>
        <label>3</label>
    </ligand>
</feature>
<dbReference type="AlphaFoldDB" id="A0A840UTL4"/>
<comment type="PTM">
    <text evidence="12">Binds 4 heme groups per subunit.</text>
</comment>
<evidence type="ECO:0000256" key="3">
    <source>
        <dbReference type="ARBA" id="ARBA00022448"/>
    </source>
</evidence>
<dbReference type="Gene3D" id="1.10.3820.10">
    <property type="entry name" value="Di-heme elbow motif domain"/>
    <property type="match status" value="1"/>
</dbReference>
<feature type="binding site" description="axial binding residue" evidence="14">
    <location>
        <position position="49"/>
    </location>
    <ligand>
        <name>heme</name>
        <dbReference type="ChEBI" id="CHEBI:30413"/>
        <label>1</label>
    </ligand>
    <ligandPart>
        <name>Fe</name>
        <dbReference type="ChEBI" id="CHEBI:18248"/>
    </ligandPart>
</feature>
<gene>
    <name evidence="17" type="ORF">HNR32_001451</name>
</gene>
<dbReference type="InterPro" id="IPR005126">
    <property type="entry name" value="NapC/NirT_cyt_c_N"/>
</dbReference>
<evidence type="ECO:0000256" key="14">
    <source>
        <dbReference type="PIRSR" id="PIRSR000013-2"/>
    </source>
</evidence>
<dbReference type="GO" id="GO:0020037">
    <property type="term" value="F:heme binding"/>
    <property type="evidence" value="ECO:0007669"/>
    <property type="project" value="InterPro"/>
</dbReference>
<keyword evidence="18" id="KW-1185">Reference proteome</keyword>
<feature type="domain" description="Tetrahaem cytochrome" evidence="16">
    <location>
        <begin position="103"/>
        <end position="165"/>
    </location>
</feature>
<evidence type="ECO:0000256" key="8">
    <source>
        <dbReference type="ARBA" id="ARBA00022982"/>
    </source>
</evidence>
<evidence type="ECO:0000256" key="4">
    <source>
        <dbReference type="ARBA" id="ARBA00022475"/>
    </source>
</evidence>
<evidence type="ECO:0000313" key="18">
    <source>
        <dbReference type="Proteomes" id="UP000559117"/>
    </source>
</evidence>
<dbReference type="InterPro" id="IPR038266">
    <property type="entry name" value="NapC/NirT_cytc_sf"/>
</dbReference>
<dbReference type="InterPro" id="IPR012286">
    <property type="entry name" value="Tetrahaem_cytochrome"/>
</dbReference>
<dbReference type="PIRSF" id="PIRSF000013">
    <property type="entry name" value="4_hem_cytochrm_NapC"/>
    <property type="match status" value="1"/>
</dbReference>
<evidence type="ECO:0000259" key="16">
    <source>
        <dbReference type="Pfam" id="PF14537"/>
    </source>
</evidence>
<name>A0A840UTL4_9FIRM</name>
<feature type="binding site" description="covalent" evidence="13">
    <location>
        <position position="73"/>
    </location>
    <ligand>
        <name>heme</name>
        <dbReference type="ChEBI" id="CHEBI:30413"/>
        <label>2</label>
    </ligand>
</feature>
<evidence type="ECO:0000256" key="10">
    <source>
        <dbReference type="ARBA" id="ARBA00023004"/>
    </source>
</evidence>
<evidence type="ECO:0000256" key="9">
    <source>
        <dbReference type="ARBA" id="ARBA00022989"/>
    </source>
</evidence>
<feature type="binding site" description="covalent" evidence="13">
    <location>
        <position position="148"/>
    </location>
    <ligand>
        <name>heme</name>
        <dbReference type="ChEBI" id="CHEBI:30413"/>
        <label>3</label>
    </ligand>
</feature>
<feature type="binding site" description="axial binding residue" evidence="14">
    <location>
        <position position="98"/>
    </location>
    <ligand>
        <name>heme</name>
        <dbReference type="ChEBI" id="CHEBI:30413"/>
        <label>1</label>
    </ligand>
    <ligandPart>
        <name>Fe</name>
        <dbReference type="ChEBI" id="CHEBI:18248"/>
    </ligandPart>
</feature>
<protein>
    <recommendedName>
        <fullName evidence="12">Cytochrome c-type protein</fullName>
    </recommendedName>
</protein>
<accession>A0A840UTL4</accession>
<feature type="binding site" description="covalent" evidence="13">
    <location>
        <position position="46"/>
    </location>
    <ligand>
        <name>heme</name>
        <dbReference type="ChEBI" id="CHEBI:30413"/>
        <label>1</label>
    </ligand>
</feature>
<organism evidence="17 18">
    <name type="scientific">Pectinatus brassicae</name>
    <dbReference type="NCBI Taxonomy" id="862415"/>
    <lineage>
        <taxon>Bacteria</taxon>
        <taxon>Bacillati</taxon>
        <taxon>Bacillota</taxon>
        <taxon>Negativicutes</taxon>
        <taxon>Selenomonadales</taxon>
        <taxon>Selenomonadaceae</taxon>
        <taxon>Pectinatus</taxon>
    </lineage>
</organism>
<feature type="domain" description="NapC/NirT cytochrome c N-terminal" evidence="15">
    <location>
        <begin position="19"/>
        <end position="80"/>
    </location>
</feature>
<evidence type="ECO:0000256" key="2">
    <source>
        <dbReference type="ARBA" id="ARBA00007395"/>
    </source>
</evidence>
<keyword evidence="7 12" id="KW-0479">Metal-binding</keyword>
<keyword evidence="9" id="KW-1133">Transmembrane helix</keyword>
<keyword evidence="8 12" id="KW-0249">Electron transport</keyword>
<evidence type="ECO:0000256" key="12">
    <source>
        <dbReference type="PIRNR" id="PIRNR000013"/>
    </source>
</evidence>
<keyword evidence="11" id="KW-0472">Membrane</keyword>
<dbReference type="EMBL" id="JACHFH010000015">
    <property type="protein sequence ID" value="MBB5336303.1"/>
    <property type="molecule type" value="Genomic_DNA"/>
</dbReference>